<dbReference type="NCBIfam" id="TIGR00666">
    <property type="entry name" value="PBP4"/>
    <property type="match status" value="1"/>
</dbReference>
<evidence type="ECO:0000313" key="4">
    <source>
        <dbReference type="Proteomes" id="UP000281813"/>
    </source>
</evidence>
<evidence type="ECO:0000256" key="2">
    <source>
        <dbReference type="ARBA" id="ARBA00022801"/>
    </source>
</evidence>
<dbReference type="AlphaFoldDB" id="A0A494Z4N2"/>
<dbReference type="Proteomes" id="UP000281813">
    <property type="component" value="Unassembled WGS sequence"/>
</dbReference>
<evidence type="ECO:0000256" key="1">
    <source>
        <dbReference type="ARBA" id="ARBA00006096"/>
    </source>
</evidence>
<dbReference type="Gene3D" id="3.50.80.20">
    <property type="entry name" value="D-Ala-D-Ala carboxypeptidase C, peptidase S13"/>
    <property type="match status" value="1"/>
</dbReference>
<keyword evidence="3" id="KW-0121">Carboxypeptidase</keyword>
<keyword evidence="4" id="KW-1185">Reference proteome</keyword>
<dbReference type="GO" id="GO:0009002">
    <property type="term" value="F:serine-type D-Ala-D-Ala carboxypeptidase activity"/>
    <property type="evidence" value="ECO:0007669"/>
    <property type="project" value="UniProtKB-EC"/>
</dbReference>
<reference evidence="3 4" key="1">
    <citation type="journal article" date="2015" name="Antonie Van Leeuwenhoek">
        <title>Oceanobacillus bengalensis sp. nov., a bacterium isolated from seawater of the Bay of Bengal.</title>
        <authorList>
            <person name="Yongchang O."/>
            <person name="Xiang W."/>
            <person name="Wang G."/>
        </authorList>
    </citation>
    <scope>NUCLEOTIDE SEQUENCE [LARGE SCALE GENOMIC DNA]</scope>
    <source>
        <strain evidence="3 4">MCCC 1K00260</strain>
    </source>
</reference>
<dbReference type="InterPro" id="IPR012338">
    <property type="entry name" value="Beta-lactam/transpept-like"/>
</dbReference>
<dbReference type="PANTHER" id="PTHR30023:SF0">
    <property type="entry name" value="PENICILLIN-SENSITIVE CARBOXYPEPTIDASE A"/>
    <property type="match status" value="1"/>
</dbReference>
<dbReference type="OrthoDB" id="9802627at2"/>
<dbReference type="InterPro" id="IPR000667">
    <property type="entry name" value="Peptidase_S13"/>
</dbReference>
<name>A0A494Z4N2_9BACI</name>
<keyword evidence="3" id="KW-0645">Protease</keyword>
<dbReference type="PRINTS" id="PR00922">
    <property type="entry name" value="DADACBPTASE3"/>
</dbReference>
<comment type="caution">
    <text evidence="3">The sequence shown here is derived from an EMBL/GenBank/DDBJ whole genome shotgun (WGS) entry which is preliminary data.</text>
</comment>
<proteinExistence type="inferred from homology"/>
<keyword evidence="2 3" id="KW-0378">Hydrolase</keyword>
<dbReference type="EC" id="3.4.16.4" evidence="3"/>
<dbReference type="Gene3D" id="3.40.710.10">
    <property type="entry name" value="DD-peptidase/beta-lactamase superfamily"/>
    <property type="match status" value="2"/>
</dbReference>
<organism evidence="3 4">
    <name type="scientific">Oceanobacillus bengalensis</name>
    <dbReference type="NCBI Taxonomy" id="1435466"/>
    <lineage>
        <taxon>Bacteria</taxon>
        <taxon>Bacillati</taxon>
        <taxon>Bacillota</taxon>
        <taxon>Bacilli</taxon>
        <taxon>Bacillales</taxon>
        <taxon>Bacillaceae</taxon>
        <taxon>Oceanobacillus</taxon>
    </lineage>
</organism>
<evidence type="ECO:0000313" key="3">
    <source>
        <dbReference type="EMBL" id="RKQ17518.1"/>
    </source>
</evidence>
<dbReference type="GO" id="GO:0006508">
    <property type="term" value="P:proteolysis"/>
    <property type="evidence" value="ECO:0007669"/>
    <property type="project" value="InterPro"/>
</dbReference>
<sequence length="453" mass="50085">MMKDKIMEYITTDVKLQGGLIGVSIRSKSTGKVLFEHQDDIRMHPASNMKLLTSAAALSVLGENYTFQTDIRTAGNIDDNTLHGDLYIIGKGDPTLLPEVFDTLAQALRKRGLTKIEGNVVGDDSWYDDTRLSPDLVWTDEQYYYGAQVSALTASPNEDYDTGSIIIEASASRPLEKPTIALFPSTDYITILNNAITVTEKIEDELIIERKHASNVIEIKGKISIDSEKIKEFMAVWEPTTYALHLFAASLEREGITWNGKVKVGKAKENSQLLLSRKSIPLSELLVPFMKFSNNGHAEILVKEMGKVVYGEGSWEKGLEVMKGELANLGMNMDTIVMKDGSGISHSNAIPANEITKLLHDVQSKSWFHSYLKALPVAGEEERIMGGTLQDRMKGIKVSAKTGTIEGVSTLSGYMETKKGSEFIFSIMLNHLLDEEEGKTIENELVEIIANEG</sequence>
<gene>
    <name evidence="3" type="primary">dacB</name>
    <name evidence="3" type="ORF">D8M05_03700</name>
</gene>
<protein>
    <submittedName>
        <fullName evidence="3">D-alanyl-D-alanine carboxypeptidase/D-alanyl-D-alanine-endopeptidase</fullName>
        <ecNumber evidence="3">3.4.16.4</ecNumber>
    </submittedName>
</protein>
<comment type="similarity">
    <text evidence="1">Belongs to the peptidase S13 family.</text>
</comment>
<accession>A0A494Z4N2</accession>
<dbReference type="GO" id="GO:0000270">
    <property type="term" value="P:peptidoglycan metabolic process"/>
    <property type="evidence" value="ECO:0007669"/>
    <property type="project" value="TreeGrafter"/>
</dbReference>
<dbReference type="SUPFAM" id="SSF56601">
    <property type="entry name" value="beta-lactamase/transpeptidase-like"/>
    <property type="match status" value="1"/>
</dbReference>
<dbReference type="Pfam" id="PF02113">
    <property type="entry name" value="Peptidase_S13"/>
    <property type="match status" value="1"/>
</dbReference>
<dbReference type="EMBL" id="RBZO01000004">
    <property type="protein sequence ID" value="RKQ17518.1"/>
    <property type="molecule type" value="Genomic_DNA"/>
</dbReference>
<dbReference type="PANTHER" id="PTHR30023">
    <property type="entry name" value="D-ALANYL-D-ALANINE CARBOXYPEPTIDASE"/>
    <property type="match status" value="1"/>
</dbReference>